<organism evidence="8 9">
    <name type="scientific">Kingella pumchi</name>
    <dbReference type="NCBI Taxonomy" id="2779506"/>
    <lineage>
        <taxon>Bacteria</taxon>
        <taxon>Pseudomonadati</taxon>
        <taxon>Pseudomonadota</taxon>
        <taxon>Betaproteobacteria</taxon>
        <taxon>Neisseriales</taxon>
        <taxon>Neisseriaceae</taxon>
        <taxon>Kingella</taxon>
    </lineage>
</organism>
<dbReference type="PIRSF" id="PIRSF002741">
    <property type="entry name" value="MppA"/>
    <property type="match status" value="1"/>
</dbReference>
<dbReference type="EMBL" id="JAKOOW010000002">
    <property type="protein sequence ID" value="MCG6503076.1"/>
    <property type="molecule type" value="Genomic_DNA"/>
</dbReference>
<dbReference type="Pfam" id="PF00496">
    <property type="entry name" value="SBP_bac_5"/>
    <property type="match status" value="1"/>
</dbReference>
<protein>
    <submittedName>
        <fullName evidence="8">ABC transporter substrate-binding protein</fullName>
    </submittedName>
</protein>
<evidence type="ECO:0000313" key="9">
    <source>
        <dbReference type="Proteomes" id="UP001298424"/>
    </source>
</evidence>
<feature type="compositionally biased region" description="Basic and acidic residues" evidence="5">
    <location>
        <begin position="32"/>
        <end position="42"/>
    </location>
</feature>
<feature type="domain" description="Solute-binding protein family 5" evidence="7">
    <location>
        <begin position="86"/>
        <end position="466"/>
    </location>
</feature>
<keyword evidence="3" id="KW-0813">Transport</keyword>
<comment type="similarity">
    <text evidence="2">Belongs to the bacterial solute-binding protein 5 family.</text>
</comment>
<name>A0ABS9NJW4_9NEIS</name>
<proteinExistence type="inferred from homology"/>
<evidence type="ECO:0000256" key="4">
    <source>
        <dbReference type="ARBA" id="ARBA00022729"/>
    </source>
</evidence>
<feature type="signal peptide" evidence="6">
    <location>
        <begin position="1"/>
        <end position="25"/>
    </location>
</feature>
<dbReference type="Gene3D" id="3.40.190.10">
    <property type="entry name" value="Periplasmic binding protein-like II"/>
    <property type="match status" value="1"/>
</dbReference>
<evidence type="ECO:0000256" key="2">
    <source>
        <dbReference type="ARBA" id="ARBA00005695"/>
    </source>
</evidence>
<evidence type="ECO:0000256" key="3">
    <source>
        <dbReference type="ARBA" id="ARBA00022448"/>
    </source>
</evidence>
<evidence type="ECO:0000313" key="8">
    <source>
        <dbReference type="EMBL" id="MCG6503076.1"/>
    </source>
</evidence>
<dbReference type="InterPro" id="IPR030678">
    <property type="entry name" value="Peptide/Ni-bd"/>
</dbReference>
<comment type="caution">
    <text evidence="8">The sequence shown here is derived from an EMBL/GenBank/DDBJ whole genome shotgun (WGS) entry which is preliminary data.</text>
</comment>
<feature type="chain" id="PRO_5045130139" evidence="6">
    <location>
        <begin position="26"/>
        <end position="547"/>
    </location>
</feature>
<dbReference type="PANTHER" id="PTHR30290:SF10">
    <property type="entry name" value="PERIPLASMIC OLIGOPEPTIDE-BINDING PROTEIN-RELATED"/>
    <property type="match status" value="1"/>
</dbReference>
<dbReference type="InterPro" id="IPR000914">
    <property type="entry name" value="SBP_5_dom"/>
</dbReference>
<sequence>MHTPKSARKTAALLTVFALALGVCACSGSQENHGDAAPKQPKDGLTINNAAEPTTLDPQRNADTGGSAIIRQLLIGLVATDAEGNTVPALAESWEHKDQKIWTFHLREAKWSNGDPITADDVVYSLRRLTDPATAAPYGTYLADAKVENAEAIATGNGKPETLGVKALDAKTVQITLTAPVPYFPDMLTLSATYPVNRKAIEQYGDKWTLPGHYISSGAYLLKDWVVNSHVKLERNPGYYDNERTAIERITFLPISDATAELNRYKAGEIDITYGIPVDEYKQIKRTLADQLRNSDTLCSWYYEPNHDKAPFNNPKVRRALSLALDREILAYKVQAKGEQPAYQLTPTNTQGMKNNMPDWHDWTQEHRAKEAEKLLREAGYNEEKPLKFELLYPTSPAAKRIATATAALWRQAVGFIQVEPINQEFKTFQDTRNSGNFQIAYAGWCADYNEPSAFLNMLKSNNGNNTFRYRSHSYDKLLNETLSADATAAKRAELYRQAEAELDKDSALIPLFYSVRLQLVKPGVSGFSTKDPLANWQVKDWTFKQK</sequence>
<dbReference type="PANTHER" id="PTHR30290">
    <property type="entry name" value="PERIPLASMIC BINDING COMPONENT OF ABC TRANSPORTER"/>
    <property type="match status" value="1"/>
</dbReference>
<dbReference type="Gene3D" id="3.10.105.10">
    <property type="entry name" value="Dipeptide-binding Protein, Domain 3"/>
    <property type="match status" value="1"/>
</dbReference>
<evidence type="ECO:0000256" key="6">
    <source>
        <dbReference type="SAM" id="SignalP"/>
    </source>
</evidence>
<comment type="subcellular location">
    <subcellularLocation>
        <location evidence="1">Cell envelope</location>
    </subcellularLocation>
</comment>
<evidence type="ECO:0000256" key="1">
    <source>
        <dbReference type="ARBA" id="ARBA00004196"/>
    </source>
</evidence>
<gene>
    <name evidence="8" type="ORF">MB824_00960</name>
</gene>
<feature type="region of interest" description="Disordered" evidence="5">
    <location>
        <begin position="30"/>
        <end position="63"/>
    </location>
</feature>
<dbReference type="RefSeq" id="WP_238745068.1">
    <property type="nucleotide sequence ID" value="NZ_JAKOOW010000002.1"/>
</dbReference>
<reference evidence="8 9" key="1">
    <citation type="submission" date="2022-02" db="EMBL/GenBank/DDBJ databases">
        <title>Genome sequence data of Kingella unionensis sp. nov. strain CICC 24913 (CCUG 75125).</title>
        <authorList>
            <person name="Xiao M."/>
        </authorList>
    </citation>
    <scope>NUCLEOTIDE SEQUENCE [LARGE SCALE GENOMIC DNA]</scope>
    <source>
        <strain evidence="8 9">CICC 24913</strain>
    </source>
</reference>
<dbReference type="InterPro" id="IPR039424">
    <property type="entry name" value="SBP_5"/>
</dbReference>
<keyword evidence="4 6" id="KW-0732">Signal</keyword>
<evidence type="ECO:0000259" key="7">
    <source>
        <dbReference type="Pfam" id="PF00496"/>
    </source>
</evidence>
<dbReference type="Gene3D" id="3.90.76.10">
    <property type="entry name" value="Dipeptide-binding Protein, Domain 1"/>
    <property type="match status" value="1"/>
</dbReference>
<feature type="compositionally biased region" description="Polar residues" evidence="5">
    <location>
        <begin position="46"/>
        <end position="63"/>
    </location>
</feature>
<dbReference type="Proteomes" id="UP001298424">
    <property type="component" value="Unassembled WGS sequence"/>
</dbReference>
<dbReference type="PROSITE" id="PS51257">
    <property type="entry name" value="PROKAR_LIPOPROTEIN"/>
    <property type="match status" value="1"/>
</dbReference>
<accession>A0ABS9NJW4</accession>
<keyword evidence="9" id="KW-1185">Reference proteome</keyword>
<dbReference type="SUPFAM" id="SSF53850">
    <property type="entry name" value="Periplasmic binding protein-like II"/>
    <property type="match status" value="1"/>
</dbReference>
<evidence type="ECO:0000256" key="5">
    <source>
        <dbReference type="SAM" id="MobiDB-lite"/>
    </source>
</evidence>
<dbReference type="CDD" id="cd08504">
    <property type="entry name" value="PBP2_OppA"/>
    <property type="match status" value="1"/>
</dbReference>